<accession>A0A401FRD5</accession>
<dbReference type="EMBL" id="BEXT01000001">
    <property type="protein sequence ID" value="GBC59524.1"/>
    <property type="molecule type" value="Genomic_DNA"/>
</dbReference>
<dbReference type="Pfam" id="PF00582">
    <property type="entry name" value="Usp"/>
    <property type="match status" value="1"/>
</dbReference>
<feature type="domain" description="UspA" evidence="2">
    <location>
        <begin position="3"/>
        <end position="144"/>
    </location>
</feature>
<dbReference type="SUPFAM" id="SSF52402">
    <property type="entry name" value="Adenine nucleotide alpha hydrolases-like"/>
    <property type="match status" value="1"/>
</dbReference>
<dbReference type="PANTHER" id="PTHR46268">
    <property type="entry name" value="STRESS RESPONSE PROTEIN NHAX"/>
    <property type="match status" value="1"/>
</dbReference>
<proteinExistence type="inferred from homology"/>
<reference evidence="4" key="2">
    <citation type="submission" date="2019-01" db="EMBL/GenBank/DDBJ databases">
        <title>Genome sequence of Desulfonema ishimotonii strain Tokyo 01.</title>
        <authorList>
            <person name="Fukui M."/>
        </authorList>
    </citation>
    <scope>NUCLEOTIDE SEQUENCE [LARGE SCALE GENOMIC DNA]</scope>
    <source>
        <strain evidence="4">Tokyo 01</strain>
    </source>
</reference>
<evidence type="ECO:0000313" key="3">
    <source>
        <dbReference type="EMBL" id="GBC59524.1"/>
    </source>
</evidence>
<sequence>MSIRKIVCCTDFSENAEAAFQAALEMSEKYQAQLTILHVVPPVVNPLLADTGQIARYKPLQSFVTEIEDRMQKEYGCRIGEETDCGFVILDGHISTEILRYLEEKKTDLVVMGSYGLSGVELVFFGSVAKRIAHKAPCSVMIVRHPVPGPEK</sequence>
<evidence type="ECO:0000313" key="4">
    <source>
        <dbReference type="Proteomes" id="UP000288096"/>
    </source>
</evidence>
<dbReference type="CDD" id="cd00293">
    <property type="entry name" value="USP-like"/>
    <property type="match status" value="1"/>
</dbReference>
<name>A0A401FRD5_9BACT</name>
<protein>
    <recommendedName>
        <fullName evidence="2">UspA domain-containing protein</fullName>
    </recommendedName>
</protein>
<comment type="similarity">
    <text evidence="1">Belongs to the universal stress protein A family.</text>
</comment>
<dbReference type="InterPro" id="IPR014729">
    <property type="entry name" value="Rossmann-like_a/b/a_fold"/>
</dbReference>
<evidence type="ECO:0000256" key="1">
    <source>
        <dbReference type="ARBA" id="ARBA00008791"/>
    </source>
</evidence>
<keyword evidence="4" id="KW-1185">Reference proteome</keyword>
<dbReference type="AlphaFoldDB" id="A0A401FRD5"/>
<dbReference type="InterPro" id="IPR006016">
    <property type="entry name" value="UspA"/>
</dbReference>
<dbReference type="PRINTS" id="PR01438">
    <property type="entry name" value="UNVRSLSTRESS"/>
</dbReference>
<dbReference type="PANTHER" id="PTHR46268:SF6">
    <property type="entry name" value="UNIVERSAL STRESS PROTEIN UP12"/>
    <property type="match status" value="1"/>
</dbReference>
<dbReference type="Proteomes" id="UP000288096">
    <property type="component" value="Unassembled WGS sequence"/>
</dbReference>
<reference evidence="4" key="1">
    <citation type="submission" date="2017-11" db="EMBL/GenBank/DDBJ databases">
        <authorList>
            <person name="Watanabe M."/>
            <person name="Kojima H."/>
        </authorList>
    </citation>
    <scope>NUCLEOTIDE SEQUENCE [LARGE SCALE GENOMIC DNA]</scope>
    <source>
        <strain evidence="4">Tokyo 01</strain>
    </source>
</reference>
<dbReference type="Gene3D" id="3.40.50.620">
    <property type="entry name" value="HUPs"/>
    <property type="match status" value="1"/>
</dbReference>
<organism evidence="3 4">
    <name type="scientific">Desulfonema ishimotonii</name>
    <dbReference type="NCBI Taxonomy" id="45657"/>
    <lineage>
        <taxon>Bacteria</taxon>
        <taxon>Pseudomonadati</taxon>
        <taxon>Thermodesulfobacteriota</taxon>
        <taxon>Desulfobacteria</taxon>
        <taxon>Desulfobacterales</taxon>
        <taxon>Desulfococcaceae</taxon>
        <taxon>Desulfonema</taxon>
    </lineage>
</organism>
<comment type="caution">
    <text evidence="3">The sequence shown here is derived from an EMBL/GenBank/DDBJ whole genome shotgun (WGS) entry which is preliminary data.</text>
</comment>
<evidence type="ECO:0000259" key="2">
    <source>
        <dbReference type="Pfam" id="PF00582"/>
    </source>
</evidence>
<dbReference type="InterPro" id="IPR006015">
    <property type="entry name" value="Universal_stress_UspA"/>
</dbReference>
<gene>
    <name evidence="3" type="ORF">DENIS_0463</name>
</gene>